<keyword evidence="1" id="KW-0732">Signal</keyword>
<organism evidence="2 3">
    <name type="scientific">Botryotinia narcissicola</name>
    <dbReference type="NCBI Taxonomy" id="278944"/>
    <lineage>
        <taxon>Eukaryota</taxon>
        <taxon>Fungi</taxon>
        <taxon>Dikarya</taxon>
        <taxon>Ascomycota</taxon>
        <taxon>Pezizomycotina</taxon>
        <taxon>Leotiomycetes</taxon>
        <taxon>Helotiales</taxon>
        <taxon>Sclerotiniaceae</taxon>
        <taxon>Botryotinia</taxon>
    </lineage>
</organism>
<feature type="signal peptide" evidence="1">
    <location>
        <begin position="1"/>
        <end position="20"/>
    </location>
</feature>
<gene>
    <name evidence="2" type="ORF">BOTNAR_0311g00010</name>
</gene>
<protein>
    <submittedName>
        <fullName evidence="2">Uncharacterized protein</fullName>
    </submittedName>
</protein>
<accession>A0A4Z1I0C3</accession>
<sequence>MHNGLSSALLLGLLGGTARDAEVRDLQGNILEIFSESQDGTAGSNLETNSELSPPHARFNFALRRLYTDHESNTLHTEGHAAPENVNVGRFTNVTTGAWISEPPCPRKESNFNINDMATFQPARSEGQISHFSIDTFDSIIWCEY</sequence>
<dbReference type="Proteomes" id="UP000297452">
    <property type="component" value="Unassembled WGS sequence"/>
</dbReference>
<dbReference type="EMBL" id="PQXJ01000311">
    <property type="protein sequence ID" value="TGO52892.1"/>
    <property type="molecule type" value="Genomic_DNA"/>
</dbReference>
<feature type="chain" id="PRO_5021311896" evidence="1">
    <location>
        <begin position="21"/>
        <end position="145"/>
    </location>
</feature>
<evidence type="ECO:0000313" key="2">
    <source>
        <dbReference type="EMBL" id="TGO52892.1"/>
    </source>
</evidence>
<comment type="caution">
    <text evidence="2">The sequence shown here is derived from an EMBL/GenBank/DDBJ whole genome shotgun (WGS) entry which is preliminary data.</text>
</comment>
<proteinExistence type="predicted"/>
<reference evidence="2 3" key="1">
    <citation type="submission" date="2017-12" db="EMBL/GenBank/DDBJ databases">
        <title>Comparative genomics of Botrytis spp.</title>
        <authorList>
            <person name="Valero-Jimenez C.A."/>
            <person name="Tapia P."/>
            <person name="Veloso J."/>
            <person name="Silva-Moreno E."/>
            <person name="Staats M."/>
            <person name="Valdes J.H."/>
            <person name="Van Kan J.A.L."/>
        </authorList>
    </citation>
    <scope>NUCLEOTIDE SEQUENCE [LARGE SCALE GENOMIC DNA]</scope>
    <source>
        <strain evidence="2 3">MUCL2120</strain>
    </source>
</reference>
<name>A0A4Z1I0C3_9HELO</name>
<evidence type="ECO:0000313" key="3">
    <source>
        <dbReference type="Proteomes" id="UP000297452"/>
    </source>
</evidence>
<dbReference type="OrthoDB" id="1747771at2759"/>
<dbReference type="AlphaFoldDB" id="A0A4Z1I0C3"/>
<evidence type="ECO:0000256" key="1">
    <source>
        <dbReference type="SAM" id="SignalP"/>
    </source>
</evidence>
<keyword evidence="3" id="KW-1185">Reference proteome</keyword>